<proteinExistence type="predicted"/>
<dbReference type="EMBL" id="AP025628">
    <property type="protein sequence ID" value="BDG61721.1"/>
    <property type="molecule type" value="Genomic_DNA"/>
</dbReference>
<evidence type="ECO:0000256" key="1">
    <source>
        <dbReference type="SAM" id="Phobius"/>
    </source>
</evidence>
<organism evidence="2 3">
    <name type="scientific">Caldinitratiruptor microaerophilus</name>
    <dbReference type="NCBI Taxonomy" id="671077"/>
    <lineage>
        <taxon>Bacteria</taxon>
        <taxon>Bacillati</taxon>
        <taxon>Bacillota</taxon>
        <taxon>Clostridia</taxon>
        <taxon>Eubacteriales</taxon>
        <taxon>Symbiobacteriaceae</taxon>
        <taxon>Caldinitratiruptor</taxon>
    </lineage>
</organism>
<protein>
    <recommendedName>
        <fullName evidence="4">DUF1640 domain-containing protein</fullName>
    </recommendedName>
</protein>
<dbReference type="Gene3D" id="1.20.58.130">
    <property type="match status" value="1"/>
</dbReference>
<reference evidence="2" key="1">
    <citation type="submission" date="2022-03" db="EMBL/GenBank/DDBJ databases">
        <title>Complete genome sequence of Caldinitratiruptor microaerophilus.</title>
        <authorList>
            <person name="Mukaiyama R."/>
            <person name="Nishiyama T."/>
            <person name="Ueda K."/>
        </authorList>
    </citation>
    <scope>NUCLEOTIDE SEQUENCE</scope>
    <source>
        <strain evidence="2">JCM 16183</strain>
    </source>
</reference>
<dbReference type="KEGG" id="cmic:caldi_28110"/>
<dbReference type="Proteomes" id="UP001163687">
    <property type="component" value="Chromosome"/>
</dbReference>
<dbReference type="SUPFAM" id="SSF47162">
    <property type="entry name" value="Apolipoprotein"/>
    <property type="match status" value="1"/>
</dbReference>
<dbReference type="AlphaFoldDB" id="A0AA35CPT0"/>
<keyword evidence="3" id="KW-1185">Reference proteome</keyword>
<evidence type="ECO:0000313" key="3">
    <source>
        <dbReference type="Proteomes" id="UP001163687"/>
    </source>
</evidence>
<keyword evidence="1" id="KW-0472">Membrane</keyword>
<keyword evidence="1" id="KW-0812">Transmembrane</keyword>
<gene>
    <name evidence="2" type="ORF">caldi_28110</name>
</gene>
<feature type="transmembrane region" description="Helical" evidence="1">
    <location>
        <begin position="87"/>
        <end position="104"/>
    </location>
</feature>
<accession>A0AA35CPT0</accession>
<name>A0AA35CPT0_9FIRM</name>
<sequence length="108" mass="11963">MHMTESRDVNWEARYLDAIEARLGSLEQGQAALRAEVVALRAEVKQDIGALRAEVKQDAGALRAEVKGEIGAFRSEMRQELRALHRQIWGLAAGIVLAVISVWLKDLA</sequence>
<evidence type="ECO:0000313" key="2">
    <source>
        <dbReference type="EMBL" id="BDG61721.1"/>
    </source>
</evidence>
<keyword evidence="1" id="KW-1133">Transmembrane helix</keyword>
<evidence type="ECO:0008006" key="4">
    <source>
        <dbReference type="Google" id="ProtNLM"/>
    </source>
</evidence>